<dbReference type="Proteomes" id="UP000023067">
    <property type="component" value="Unassembled WGS sequence"/>
</dbReference>
<accession>Z9JPN0</accession>
<keyword evidence="3" id="KW-1185">Reference proteome</keyword>
<dbReference type="RefSeq" id="WP_232226486.1">
    <property type="nucleotide sequence ID" value="NZ_BAAAOW010000001.1"/>
</dbReference>
<dbReference type="GO" id="GO:0016787">
    <property type="term" value="F:hydrolase activity"/>
    <property type="evidence" value="ECO:0007669"/>
    <property type="project" value="InterPro"/>
</dbReference>
<organism evidence="2 3">
    <name type="scientific">Brachybacterium phenoliresistens</name>
    <dbReference type="NCBI Taxonomy" id="396014"/>
    <lineage>
        <taxon>Bacteria</taxon>
        <taxon>Bacillati</taxon>
        <taxon>Actinomycetota</taxon>
        <taxon>Actinomycetes</taxon>
        <taxon>Micrococcales</taxon>
        <taxon>Dermabacteraceae</taxon>
        <taxon>Brachybacterium</taxon>
    </lineage>
</organism>
<dbReference type="InterPro" id="IPR002925">
    <property type="entry name" value="Dienelactn_hydro"/>
</dbReference>
<dbReference type="InterPro" id="IPR051049">
    <property type="entry name" value="Dienelactone_hydrolase-like"/>
</dbReference>
<sequence length="255" mass="26750">MTSAMPPSATEIAIPTDAGQLPGLLWLPPGGGDPVAGIVVLQEIFGLSDYILGRCRDLAEQGYAVLAPQLFARLDPPIDAVPEDEDTQAWIGAGMELAQALPWERAEADALAALEALRGRPEVDAGRTALLGFCYGGGLAFSAAAAASRQGRAPAALVSFYGSALPGLLDLAGDVTVPSLHIFGTDDAFIPRESVERIREAVTAGGTREQIRFALYEGAGHAFDNPHPALHHPDAAPAAWLRTARFLAEVLAPQR</sequence>
<dbReference type="PATRIC" id="fig|396014.3.peg.3449"/>
<name>Z9JPN0_9MICO</name>
<proteinExistence type="predicted"/>
<dbReference type="STRING" id="396014.BF93_09755"/>
<comment type="caution">
    <text evidence="2">The sequence shown here is derived from an EMBL/GenBank/DDBJ whole genome shotgun (WGS) entry which is preliminary data.</text>
</comment>
<dbReference type="eggNOG" id="COG0412">
    <property type="taxonomic scope" value="Bacteria"/>
</dbReference>
<dbReference type="Gene3D" id="3.40.50.1820">
    <property type="entry name" value="alpha/beta hydrolase"/>
    <property type="match status" value="1"/>
</dbReference>
<dbReference type="SUPFAM" id="SSF53474">
    <property type="entry name" value="alpha/beta-Hydrolases"/>
    <property type="match status" value="1"/>
</dbReference>
<gene>
    <name evidence="2" type="ORF">BF93_09755</name>
</gene>
<evidence type="ECO:0000259" key="1">
    <source>
        <dbReference type="Pfam" id="PF01738"/>
    </source>
</evidence>
<feature type="domain" description="Dienelactone hydrolase" evidence="1">
    <location>
        <begin position="24"/>
        <end position="250"/>
    </location>
</feature>
<dbReference type="HOGENOM" id="CLU_054590_7_3_11"/>
<dbReference type="PANTHER" id="PTHR46623">
    <property type="entry name" value="CARBOXYMETHYLENEBUTENOLIDASE-RELATED"/>
    <property type="match status" value="1"/>
</dbReference>
<dbReference type="PANTHER" id="PTHR46623:SF6">
    <property type="entry name" value="ALPHA_BETA-HYDROLASES SUPERFAMILY PROTEIN"/>
    <property type="match status" value="1"/>
</dbReference>
<dbReference type="Pfam" id="PF01738">
    <property type="entry name" value="DLH"/>
    <property type="match status" value="1"/>
</dbReference>
<evidence type="ECO:0000313" key="3">
    <source>
        <dbReference type="Proteomes" id="UP000023067"/>
    </source>
</evidence>
<evidence type="ECO:0000313" key="2">
    <source>
        <dbReference type="EMBL" id="EWS79707.1"/>
    </source>
</evidence>
<protein>
    <submittedName>
        <fullName evidence="2">Carboxymethylenebutenolidase</fullName>
    </submittedName>
</protein>
<dbReference type="EMBL" id="JDYK01000026">
    <property type="protein sequence ID" value="EWS79707.1"/>
    <property type="molecule type" value="Genomic_DNA"/>
</dbReference>
<dbReference type="InterPro" id="IPR029058">
    <property type="entry name" value="AB_hydrolase_fold"/>
</dbReference>
<reference evidence="2 3" key="1">
    <citation type="submission" date="2014-02" db="EMBL/GenBank/DDBJ databases">
        <title>Genome sequence of Brachybacterium phenoliresistens strain W13A50.</title>
        <authorList>
            <person name="Wang X."/>
        </authorList>
    </citation>
    <scope>NUCLEOTIDE SEQUENCE [LARGE SCALE GENOMIC DNA]</scope>
    <source>
        <strain evidence="2 3">W13A50</strain>
    </source>
</reference>
<dbReference type="AlphaFoldDB" id="Z9JPN0"/>